<evidence type="ECO:0000256" key="2">
    <source>
        <dbReference type="ARBA" id="ARBA00008097"/>
    </source>
</evidence>
<dbReference type="InterPro" id="IPR004421">
    <property type="entry name" value="Carbamoyltransferase_HypF"/>
</dbReference>
<dbReference type="EMBL" id="BAAAZG010000024">
    <property type="protein sequence ID" value="GAA4077303.1"/>
    <property type="molecule type" value="Genomic_DNA"/>
</dbReference>
<dbReference type="InterPro" id="IPR017968">
    <property type="entry name" value="Acylphosphatase_CS"/>
</dbReference>
<evidence type="ECO:0000256" key="8">
    <source>
        <dbReference type="PIRNR" id="PIRNR006256"/>
    </source>
</evidence>
<evidence type="ECO:0000256" key="6">
    <source>
        <dbReference type="ARBA" id="ARBA00022833"/>
    </source>
</evidence>
<accession>A0ABP7VYM3</accession>
<evidence type="ECO:0000256" key="3">
    <source>
        <dbReference type="ARBA" id="ARBA00022598"/>
    </source>
</evidence>
<keyword evidence="4" id="KW-0479">Metal-binding</keyword>
<dbReference type="Gene3D" id="3.30.420.360">
    <property type="match status" value="1"/>
</dbReference>
<dbReference type="InterPro" id="IPR051060">
    <property type="entry name" value="Carbamoyltrans_HypF-like"/>
</dbReference>
<comment type="caution">
    <text evidence="12">The sequence shown here is derived from an EMBL/GenBank/DDBJ whole genome shotgun (WGS) entry which is preliminary data.</text>
</comment>
<feature type="active site" evidence="9">
    <location>
        <position position="48"/>
    </location>
</feature>
<dbReference type="InterPro" id="IPR055128">
    <property type="entry name" value="HypF_C_2"/>
</dbReference>
<dbReference type="RefSeq" id="WP_344949072.1">
    <property type="nucleotide sequence ID" value="NZ_BAAAZG010000024.1"/>
</dbReference>
<evidence type="ECO:0000256" key="5">
    <source>
        <dbReference type="ARBA" id="ARBA00022771"/>
    </source>
</evidence>
<evidence type="ECO:0000256" key="1">
    <source>
        <dbReference type="ARBA" id="ARBA00004711"/>
    </source>
</evidence>
<dbReference type="PIRSF" id="PIRSF006256">
    <property type="entry name" value="CMPcnvr_hdrg_mat"/>
    <property type="match status" value="1"/>
</dbReference>
<name>A0ABP7VYM3_9ACTN</name>
<evidence type="ECO:0000256" key="4">
    <source>
        <dbReference type="ARBA" id="ARBA00022723"/>
    </source>
</evidence>
<dbReference type="Gene3D" id="3.30.420.40">
    <property type="match status" value="1"/>
</dbReference>
<dbReference type="Pfam" id="PF17788">
    <property type="entry name" value="HypF_C"/>
    <property type="match status" value="1"/>
</dbReference>
<sequence length="784" mass="82311">MTSVRTREETDEIELWRFEVRGTVQGVGFRPFVYRLATACGLRGDVRNSGGIVVINAAGARPALDDFAARLVAEAPRQASVTGVTSVAASRPAEAVVPAGFAVLGSASGGSPTRDVPPDLATCADCLGELFDPGDRRYRYPFVNCTACGPRATIIAGLPYDRERTTMGAFVMCPACAAEYRDPADRRFHAEPVACPACGPSLAWYPSGEQGEDALAAAEAALRDGGVIAVKGIGGYQLVCDATDPGAVERVRAAKGREGKPLAVMVPDVAYACALAALAVTDVGLLTSPARPIVLAPRRRGTLAPQVCDGLPDVGVFLPYSPLHHLLLRDLARPLVVTSGNRADSPMVIDDDAARRLLGPVTDGVLSHDRPVLARYDDSVVRAVAGRPSTVRRARGYVPAPLPLPVAAPEPILALGAQLKHTFTVANGGRAVVGPHTGDLENAETFAAFERSLERCLRVEDVQPAYVAHDLHPEYLSSKHAARWPAGRRIAVQHHHAHVAATAAEHGVRGPFLGVAYDGLGLGDDGTFWGGEIMLATYTAYRRLGRFSRAPLCGGAVAVRRPARMALGYVFGAEPLGESGPDPELAADLLARLPRREVAVARRMIDRGVNSPLASSAGRLFDAVAALLGICDDNRYEGEAAMRLEAAAMRHGDTDPLAWRVVRRDGQWVYDAAPTLREVVQARADGRPIGGIAAAFHQTLAAATAVLCERAATETGVGTVCLSGGVFQNRTLATAVVTALERAGFTALLGERIPVNDGGISYGQAAIAAARLAAADGSRGPDGG</sequence>
<proteinExistence type="inferred from homology"/>
<dbReference type="Proteomes" id="UP001500683">
    <property type="component" value="Unassembled WGS sequence"/>
</dbReference>
<dbReference type="InterPro" id="IPR006070">
    <property type="entry name" value="Sua5-like_dom"/>
</dbReference>
<reference evidence="13" key="1">
    <citation type="journal article" date="2019" name="Int. J. Syst. Evol. Microbiol.">
        <title>The Global Catalogue of Microorganisms (GCM) 10K type strain sequencing project: providing services to taxonomists for standard genome sequencing and annotation.</title>
        <authorList>
            <consortium name="The Broad Institute Genomics Platform"/>
            <consortium name="The Broad Institute Genome Sequencing Center for Infectious Disease"/>
            <person name="Wu L."/>
            <person name="Ma J."/>
        </authorList>
    </citation>
    <scope>NUCLEOTIDE SEQUENCE [LARGE SCALE GENOMIC DNA]</scope>
    <source>
        <strain evidence="13">JCM 16702</strain>
    </source>
</reference>
<dbReference type="NCBIfam" id="TIGR00143">
    <property type="entry name" value="hypF"/>
    <property type="match status" value="1"/>
</dbReference>
<keyword evidence="13" id="KW-1185">Reference proteome</keyword>
<comment type="pathway">
    <text evidence="1">Protein modification; [NiFe] hydrogenase maturation.</text>
</comment>
<keyword evidence="3" id="KW-0436">Ligase</keyword>
<evidence type="ECO:0000313" key="13">
    <source>
        <dbReference type="Proteomes" id="UP001500683"/>
    </source>
</evidence>
<comment type="catalytic activity">
    <reaction evidence="9">
        <text>an acyl phosphate + H2O = a carboxylate + phosphate + H(+)</text>
        <dbReference type="Rhea" id="RHEA:14965"/>
        <dbReference type="ChEBI" id="CHEBI:15377"/>
        <dbReference type="ChEBI" id="CHEBI:15378"/>
        <dbReference type="ChEBI" id="CHEBI:29067"/>
        <dbReference type="ChEBI" id="CHEBI:43474"/>
        <dbReference type="ChEBI" id="CHEBI:59918"/>
        <dbReference type="EC" id="3.6.1.7"/>
    </reaction>
</comment>
<keyword evidence="5" id="KW-0863">Zinc-finger</keyword>
<comment type="catalytic activity">
    <reaction evidence="7">
        <text>C-terminal L-cysteinyl-[HypE protein] + carbamoyl phosphate + ATP + H2O = C-terminal S-carboxamide-L-cysteinyl-[HypE protein] + AMP + phosphate + diphosphate + H(+)</text>
        <dbReference type="Rhea" id="RHEA:55636"/>
        <dbReference type="Rhea" id="RHEA-COMP:14247"/>
        <dbReference type="Rhea" id="RHEA-COMP:14392"/>
        <dbReference type="ChEBI" id="CHEBI:15377"/>
        <dbReference type="ChEBI" id="CHEBI:15378"/>
        <dbReference type="ChEBI" id="CHEBI:30616"/>
        <dbReference type="ChEBI" id="CHEBI:33019"/>
        <dbReference type="ChEBI" id="CHEBI:43474"/>
        <dbReference type="ChEBI" id="CHEBI:58228"/>
        <dbReference type="ChEBI" id="CHEBI:76913"/>
        <dbReference type="ChEBI" id="CHEBI:139126"/>
        <dbReference type="ChEBI" id="CHEBI:456215"/>
    </reaction>
</comment>
<dbReference type="InterPro" id="IPR011125">
    <property type="entry name" value="Znf_HypF"/>
</dbReference>
<dbReference type="InterPro" id="IPR017945">
    <property type="entry name" value="DHBP_synth_RibB-like_a/b_dom"/>
</dbReference>
<evidence type="ECO:0000256" key="7">
    <source>
        <dbReference type="ARBA" id="ARBA00048220"/>
    </source>
</evidence>
<dbReference type="InterPro" id="IPR036046">
    <property type="entry name" value="Acylphosphatase-like_dom_sf"/>
</dbReference>
<dbReference type="Pfam" id="PF01300">
    <property type="entry name" value="Sua5_yciO_yrdC"/>
    <property type="match status" value="1"/>
</dbReference>
<evidence type="ECO:0000259" key="11">
    <source>
        <dbReference type="PROSITE" id="PS51163"/>
    </source>
</evidence>
<dbReference type="PANTHER" id="PTHR42959">
    <property type="entry name" value="CARBAMOYLTRANSFERASE"/>
    <property type="match status" value="1"/>
</dbReference>
<dbReference type="Pfam" id="PF00708">
    <property type="entry name" value="Acylphosphatase"/>
    <property type="match status" value="1"/>
</dbReference>
<dbReference type="PROSITE" id="PS51163">
    <property type="entry name" value="YRDC"/>
    <property type="match status" value="1"/>
</dbReference>
<dbReference type="Gene3D" id="3.30.110.120">
    <property type="match status" value="1"/>
</dbReference>
<dbReference type="Pfam" id="PF07503">
    <property type="entry name" value="zf-HYPF"/>
    <property type="match status" value="2"/>
</dbReference>
<dbReference type="Pfam" id="PF22521">
    <property type="entry name" value="HypF_C_2"/>
    <property type="match status" value="1"/>
</dbReference>
<dbReference type="PROSITE" id="PS00150">
    <property type="entry name" value="ACYLPHOSPHATASE_1"/>
    <property type="match status" value="1"/>
</dbReference>
<evidence type="ECO:0000259" key="10">
    <source>
        <dbReference type="PROSITE" id="PS51160"/>
    </source>
</evidence>
<protein>
    <recommendedName>
        <fullName evidence="8">Carbamoyltransferase</fullName>
        <ecNumber evidence="8">6.2.-.-</ecNumber>
    </recommendedName>
</protein>
<dbReference type="PROSITE" id="PS51160">
    <property type="entry name" value="ACYLPHOSPHATASE_3"/>
    <property type="match status" value="1"/>
</dbReference>
<dbReference type="InterPro" id="IPR001792">
    <property type="entry name" value="Acylphosphatase-like_dom"/>
</dbReference>
<dbReference type="SUPFAM" id="SSF55821">
    <property type="entry name" value="YrdC/RibB"/>
    <property type="match status" value="1"/>
</dbReference>
<keyword evidence="9" id="KW-0378">Hydrolase</keyword>
<organism evidence="12 13">
    <name type="scientific">Actinomadura miaoliensis</name>
    <dbReference type="NCBI Taxonomy" id="430685"/>
    <lineage>
        <taxon>Bacteria</taxon>
        <taxon>Bacillati</taxon>
        <taxon>Actinomycetota</taxon>
        <taxon>Actinomycetes</taxon>
        <taxon>Streptosporangiales</taxon>
        <taxon>Thermomonosporaceae</taxon>
        <taxon>Actinomadura</taxon>
    </lineage>
</organism>
<feature type="domain" description="YrdC-like" evidence="11">
    <location>
        <begin position="212"/>
        <end position="396"/>
    </location>
</feature>
<feature type="active site" evidence="9">
    <location>
        <position position="30"/>
    </location>
</feature>
<dbReference type="InterPro" id="IPR041440">
    <property type="entry name" value="HypF_C"/>
</dbReference>
<dbReference type="SUPFAM" id="SSF54975">
    <property type="entry name" value="Acylphosphatase/BLUF domain-like"/>
    <property type="match status" value="1"/>
</dbReference>
<evidence type="ECO:0000256" key="9">
    <source>
        <dbReference type="PROSITE-ProRule" id="PRU00520"/>
    </source>
</evidence>
<feature type="domain" description="Acylphosphatase-like" evidence="10">
    <location>
        <begin position="15"/>
        <end position="105"/>
    </location>
</feature>
<gene>
    <name evidence="12" type="primary">hypF_1</name>
    <name evidence="12" type="ORF">GCM10022214_38710</name>
</gene>
<evidence type="ECO:0000313" key="12">
    <source>
        <dbReference type="EMBL" id="GAA4077303.1"/>
    </source>
</evidence>
<dbReference type="PANTHER" id="PTHR42959:SF1">
    <property type="entry name" value="CARBAMOYLTRANSFERASE HYPF"/>
    <property type="match status" value="1"/>
</dbReference>
<dbReference type="EC" id="6.2.-.-" evidence="8"/>
<keyword evidence="6" id="KW-0862">Zinc</keyword>
<dbReference type="Gene3D" id="3.90.870.50">
    <property type="match status" value="1"/>
</dbReference>
<comment type="similarity">
    <text evidence="2 8">Belongs to the carbamoyltransferase HypF family.</text>
</comment>